<keyword evidence="1" id="KW-0732">Signal</keyword>
<dbReference type="RefSeq" id="WP_340337466.1">
    <property type="nucleotide sequence ID" value="NZ_JBBKZS010000010.1"/>
</dbReference>
<keyword evidence="3" id="KW-1185">Reference proteome</keyword>
<evidence type="ECO:0000256" key="1">
    <source>
        <dbReference type="SAM" id="SignalP"/>
    </source>
</evidence>
<sequence length="146" mass="15303">MNSLGVLARGWIVAAPCVLAGCAAMDGQGVGNGQYFQVLDKAGSVISESDAPKKGFQNCPNSAYEAMRSEPTLSGRVRCAVEPSRESLPYMFSARNTKSVGADQVLPTSAFVVRSRTAAICAAVLKATSAEEKVVILEDRCTVAAK</sequence>
<proteinExistence type="predicted"/>
<evidence type="ECO:0000313" key="3">
    <source>
        <dbReference type="Proteomes" id="UP001367030"/>
    </source>
</evidence>
<accession>A0ABU8XCG5</accession>
<evidence type="ECO:0008006" key="4">
    <source>
        <dbReference type="Google" id="ProtNLM"/>
    </source>
</evidence>
<feature type="signal peptide" evidence="1">
    <location>
        <begin position="1"/>
        <end position="20"/>
    </location>
</feature>
<dbReference type="EMBL" id="JBBKZS010000010">
    <property type="protein sequence ID" value="MEJ8857399.1"/>
    <property type="molecule type" value="Genomic_DNA"/>
</dbReference>
<reference evidence="2 3" key="1">
    <citation type="submission" date="2024-03" db="EMBL/GenBank/DDBJ databases">
        <title>Novel species of the genus Variovorax.</title>
        <authorList>
            <person name="Liu Q."/>
            <person name="Xin Y.-H."/>
        </authorList>
    </citation>
    <scope>NUCLEOTIDE SEQUENCE [LARGE SCALE GENOMIC DNA]</scope>
    <source>
        <strain evidence="2 3">KACC 18901</strain>
    </source>
</reference>
<dbReference type="Proteomes" id="UP001367030">
    <property type="component" value="Unassembled WGS sequence"/>
</dbReference>
<feature type="chain" id="PRO_5046749445" description="Lipoprotein" evidence="1">
    <location>
        <begin position="21"/>
        <end position="146"/>
    </location>
</feature>
<comment type="caution">
    <text evidence="2">The sequence shown here is derived from an EMBL/GenBank/DDBJ whole genome shotgun (WGS) entry which is preliminary data.</text>
</comment>
<protein>
    <recommendedName>
        <fullName evidence="4">Lipoprotein</fullName>
    </recommendedName>
</protein>
<gene>
    <name evidence="2" type="ORF">WKW79_22695</name>
</gene>
<name>A0ABU8XCG5_9BURK</name>
<organism evidence="2 3">
    <name type="scientific">Variovorax robiniae</name>
    <dbReference type="NCBI Taxonomy" id="1836199"/>
    <lineage>
        <taxon>Bacteria</taxon>
        <taxon>Pseudomonadati</taxon>
        <taxon>Pseudomonadota</taxon>
        <taxon>Betaproteobacteria</taxon>
        <taxon>Burkholderiales</taxon>
        <taxon>Comamonadaceae</taxon>
        <taxon>Variovorax</taxon>
    </lineage>
</organism>
<evidence type="ECO:0000313" key="2">
    <source>
        <dbReference type="EMBL" id="MEJ8857399.1"/>
    </source>
</evidence>